<dbReference type="GO" id="GO:0005886">
    <property type="term" value="C:plasma membrane"/>
    <property type="evidence" value="ECO:0007669"/>
    <property type="project" value="TreeGrafter"/>
</dbReference>
<reference evidence="7" key="1">
    <citation type="submission" date="2023-03" db="EMBL/GenBank/DDBJ databases">
        <title>Electrophorus voltai genome.</title>
        <authorList>
            <person name="Bian C."/>
        </authorList>
    </citation>
    <scope>NUCLEOTIDE SEQUENCE</scope>
    <source>
        <strain evidence="7">CB-2022</strain>
        <tissue evidence="7">Muscle</tissue>
    </source>
</reference>
<evidence type="ECO:0000256" key="5">
    <source>
        <dbReference type="SAM" id="SignalP"/>
    </source>
</evidence>
<evidence type="ECO:0000256" key="2">
    <source>
        <dbReference type="ARBA" id="ARBA00023157"/>
    </source>
</evidence>
<organism evidence="7 8">
    <name type="scientific">Electrophorus voltai</name>
    <dbReference type="NCBI Taxonomy" id="2609070"/>
    <lineage>
        <taxon>Eukaryota</taxon>
        <taxon>Metazoa</taxon>
        <taxon>Chordata</taxon>
        <taxon>Craniata</taxon>
        <taxon>Vertebrata</taxon>
        <taxon>Euteleostomi</taxon>
        <taxon>Actinopterygii</taxon>
        <taxon>Neopterygii</taxon>
        <taxon>Teleostei</taxon>
        <taxon>Ostariophysi</taxon>
        <taxon>Gymnotiformes</taxon>
        <taxon>Gymnotoidei</taxon>
        <taxon>Gymnotidae</taxon>
        <taxon>Electrophorus</taxon>
    </lineage>
</organism>
<feature type="signal peptide" evidence="5">
    <location>
        <begin position="1"/>
        <end position="30"/>
    </location>
</feature>
<dbReference type="InterPro" id="IPR011992">
    <property type="entry name" value="EF-hand-dom_pair"/>
</dbReference>
<feature type="disulfide bond" evidence="3">
    <location>
        <begin position="53"/>
        <end position="99"/>
    </location>
</feature>
<protein>
    <recommendedName>
        <fullName evidence="6">FZ domain-containing protein</fullName>
    </recommendedName>
</protein>
<feature type="compositionally biased region" description="Polar residues" evidence="4">
    <location>
        <begin position="324"/>
        <end position="341"/>
    </location>
</feature>
<keyword evidence="5" id="KW-0732">Signal</keyword>
<dbReference type="PROSITE" id="PS50038">
    <property type="entry name" value="FZ"/>
    <property type="match status" value="1"/>
</dbReference>
<comment type="caution">
    <text evidence="3">Lacks conserved residue(s) required for the propagation of feature annotation.</text>
</comment>
<dbReference type="InterPro" id="IPR020067">
    <property type="entry name" value="Frizzled_dom"/>
</dbReference>
<dbReference type="Proteomes" id="UP001239994">
    <property type="component" value="Unassembled WGS sequence"/>
</dbReference>
<keyword evidence="1" id="KW-0217">Developmental protein</keyword>
<feature type="region of interest" description="Disordered" evidence="4">
    <location>
        <begin position="324"/>
        <end position="385"/>
    </location>
</feature>
<gene>
    <name evidence="7" type="ORF">P4O66_014055</name>
</gene>
<feature type="chain" id="PRO_5041909814" description="FZ domain-containing protein" evidence="5">
    <location>
        <begin position="31"/>
        <end position="385"/>
    </location>
</feature>
<dbReference type="Gene3D" id="1.10.238.10">
    <property type="entry name" value="EF-hand"/>
    <property type="match status" value="1"/>
</dbReference>
<dbReference type="InterPro" id="IPR036790">
    <property type="entry name" value="Frizzled_dom_sf"/>
</dbReference>
<evidence type="ECO:0000256" key="3">
    <source>
        <dbReference type="PROSITE-ProRule" id="PRU00090"/>
    </source>
</evidence>
<dbReference type="PROSITE" id="PS51257">
    <property type="entry name" value="PROKAR_LIPOPROTEIN"/>
    <property type="match status" value="1"/>
</dbReference>
<dbReference type="InterPro" id="IPR015526">
    <property type="entry name" value="Frizzled/SFRP"/>
</dbReference>
<dbReference type="GO" id="GO:0035567">
    <property type="term" value="P:non-canonical Wnt signaling pathway"/>
    <property type="evidence" value="ECO:0007669"/>
    <property type="project" value="TreeGrafter"/>
</dbReference>
<comment type="caution">
    <text evidence="7">The sequence shown here is derived from an EMBL/GenBank/DDBJ whole genome shotgun (WGS) entry which is preliminary data.</text>
</comment>
<dbReference type="Pfam" id="PF01392">
    <property type="entry name" value="Fz"/>
    <property type="match status" value="1"/>
</dbReference>
<keyword evidence="2 3" id="KW-1015">Disulfide bond</keyword>
<evidence type="ECO:0000259" key="6">
    <source>
        <dbReference type="PROSITE" id="PS50038"/>
    </source>
</evidence>
<evidence type="ECO:0000256" key="4">
    <source>
        <dbReference type="SAM" id="MobiDB-lite"/>
    </source>
</evidence>
<dbReference type="Gene3D" id="1.10.2000.10">
    <property type="entry name" value="Frizzled cysteine-rich domain"/>
    <property type="match status" value="1"/>
</dbReference>
<evidence type="ECO:0000313" key="7">
    <source>
        <dbReference type="EMBL" id="KAK1790889.1"/>
    </source>
</evidence>
<name>A0AAD8Z205_9TELE</name>
<sequence length="385" mass="42012">MQQKMEFARVPSTCSSLAFGLLLLVSLGCCEEAVESTLQPGAGMCEPIHLSFCQGLPYNHTVMPNVLGHMDQEAAGTEVDVFSPLVLLGCSPELQPFLCSVYAPECVNGSAKPVCRATCESARLGCGRLMGKLELSWPKELDCASFSYEACEYGLTASDIQRKLVELGHTVGDQVLSLQTARILMSLKDEEKSGKLNTNDFQELQSYVSEVKTEFLDYGKAGGGVVSEHQMKAVLRARDLRLNELNFRLLWDRYSAAAHVSYDDFVAIVARLESLKERFRAHRMTNLPCGCMMASFSLDDLQINTGLSSKLLSSVGRAHTLQQTPLLSTPWQPRSSSQVPSCENPKSRARPGRVLSGLTDLLTGTSHPSEFHSGCSRDATAGSET</sequence>
<dbReference type="SUPFAM" id="SSF47473">
    <property type="entry name" value="EF-hand"/>
    <property type="match status" value="1"/>
</dbReference>
<dbReference type="SUPFAM" id="SSF63501">
    <property type="entry name" value="Frizzled cysteine-rich domain"/>
    <property type="match status" value="1"/>
</dbReference>
<keyword evidence="8" id="KW-1185">Reference proteome</keyword>
<proteinExistence type="predicted"/>
<evidence type="ECO:0000256" key="1">
    <source>
        <dbReference type="ARBA" id="ARBA00022473"/>
    </source>
</evidence>
<dbReference type="GO" id="GO:0042813">
    <property type="term" value="F:Wnt receptor activity"/>
    <property type="evidence" value="ECO:0007669"/>
    <property type="project" value="TreeGrafter"/>
</dbReference>
<dbReference type="SMART" id="SM00063">
    <property type="entry name" value="FRI"/>
    <property type="match status" value="1"/>
</dbReference>
<feature type="domain" description="FZ" evidence="6">
    <location>
        <begin position="40"/>
        <end position="154"/>
    </location>
</feature>
<accession>A0AAD8Z205</accession>
<dbReference type="AlphaFoldDB" id="A0AAD8Z205"/>
<dbReference type="PANTHER" id="PTHR11309">
    <property type="entry name" value="FRIZZLED"/>
    <property type="match status" value="1"/>
</dbReference>
<evidence type="ECO:0000313" key="8">
    <source>
        <dbReference type="Proteomes" id="UP001239994"/>
    </source>
</evidence>
<dbReference type="EMBL" id="JAROKS010000021">
    <property type="protein sequence ID" value="KAK1790889.1"/>
    <property type="molecule type" value="Genomic_DNA"/>
</dbReference>
<dbReference type="PANTHER" id="PTHR11309:SF47">
    <property type="entry name" value="FRIZZLED"/>
    <property type="match status" value="1"/>
</dbReference>
<feature type="compositionally biased region" description="Low complexity" evidence="4">
    <location>
        <begin position="355"/>
        <end position="366"/>
    </location>
</feature>
<feature type="disulfide bond" evidence="3">
    <location>
        <begin position="119"/>
        <end position="143"/>
    </location>
</feature>
<dbReference type="GO" id="GO:0017147">
    <property type="term" value="F:Wnt-protein binding"/>
    <property type="evidence" value="ECO:0007669"/>
    <property type="project" value="TreeGrafter"/>
</dbReference>
<dbReference type="GO" id="GO:0060070">
    <property type="term" value="P:canonical Wnt signaling pathway"/>
    <property type="evidence" value="ECO:0007669"/>
    <property type="project" value="TreeGrafter"/>
</dbReference>
<feature type="disulfide bond" evidence="3">
    <location>
        <begin position="45"/>
        <end position="106"/>
    </location>
</feature>